<evidence type="ECO:0000313" key="2">
    <source>
        <dbReference type="EMBL" id="GAV86222.1"/>
    </source>
</evidence>
<comment type="caution">
    <text evidence="2">The sequence shown here is derived from an EMBL/GenBank/DDBJ whole genome shotgun (WGS) entry which is preliminary data.</text>
</comment>
<accession>A0A1Q3D1A7</accession>
<dbReference type="PANTHER" id="PTHR35719">
    <property type="entry name" value="OS01G0680600 PROTEIN"/>
    <property type="match status" value="1"/>
</dbReference>
<keyword evidence="3" id="KW-1185">Reference proteome</keyword>
<organism evidence="2 3">
    <name type="scientific">Cephalotus follicularis</name>
    <name type="common">Albany pitcher plant</name>
    <dbReference type="NCBI Taxonomy" id="3775"/>
    <lineage>
        <taxon>Eukaryota</taxon>
        <taxon>Viridiplantae</taxon>
        <taxon>Streptophyta</taxon>
        <taxon>Embryophyta</taxon>
        <taxon>Tracheophyta</taxon>
        <taxon>Spermatophyta</taxon>
        <taxon>Magnoliopsida</taxon>
        <taxon>eudicotyledons</taxon>
        <taxon>Gunneridae</taxon>
        <taxon>Pentapetalae</taxon>
        <taxon>rosids</taxon>
        <taxon>fabids</taxon>
        <taxon>Oxalidales</taxon>
        <taxon>Cephalotaceae</taxon>
        <taxon>Cephalotus</taxon>
    </lineage>
</organism>
<sequence>MGTHFPCPLKPATSFTHFHSLPHKKPINIFPNNNNNTISSMRCSSTRPRGPRWDSNAENDDYYKATKQRNWFSTDDDDDWGFDLEDDFWVFKQVFRSLGWMLPAIAISLLLGTGPNAFIMALAVPLGQSALSLAIDKVWGRTSSSSKSRPRTKTKKKPFARAASNVTTEGWQEENMNGKGGQSYQSWDTVVGDSYMKGDRRVPRYGGWDEIVGTQKVPRRATSKKANGLAKHQMKGKFSSIGRVKDTPLLLRLLIAAFPFLGSWTKLLL</sequence>
<dbReference type="OrthoDB" id="785439at2759"/>
<feature type="region of interest" description="Disordered" evidence="1">
    <location>
        <begin position="142"/>
        <end position="183"/>
    </location>
</feature>
<evidence type="ECO:0000256" key="1">
    <source>
        <dbReference type="SAM" id="MobiDB-lite"/>
    </source>
</evidence>
<evidence type="ECO:0000313" key="3">
    <source>
        <dbReference type="Proteomes" id="UP000187406"/>
    </source>
</evidence>
<proteinExistence type="predicted"/>
<gene>
    <name evidence="2" type="ORF">CFOL_v3_29655</name>
</gene>
<dbReference type="STRING" id="3775.A0A1Q3D1A7"/>
<feature type="compositionally biased region" description="Basic residues" evidence="1">
    <location>
        <begin position="148"/>
        <end position="159"/>
    </location>
</feature>
<reference evidence="3" key="1">
    <citation type="submission" date="2016-04" db="EMBL/GenBank/DDBJ databases">
        <title>Cephalotus genome sequencing.</title>
        <authorList>
            <person name="Fukushima K."/>
            <person name="Hasebe M."/>
            <person name="Fang X."/>
        </authorList>
    </citation>
    <scope>NUCLEOTIDE SEQUENCE [LARGE SCALE GENOMIC DNA]</scope>
    <source>
        <strain evidence="3">cv. St1</strain>
    </source>
</reference>
<dbReference type="PANTHER" id="PTHR35719:SF5">
    <property type="entry name" value="T6K12.7 PROTEIN"/>
    <property type="match status" value="1"/>
</dbReference>
<dbReference type="AlphaFoldDB" id="A0A1Q3D1A7"/>
<dbReference type="FunCoup" id="A0A1Q3D1A7">
    <property type="interactions" value="575"/>
</dbReference>
<name>A0A1Q3D1A7_CEPFO</name>
<dbReference type="InParanoid" id="A0A1Q3D1A7"/>
<dbReference type="Proteomes" id="UP000187406">
    <property type="component" value="Unassembled WGS sequence"/>
</dbReference>
<protein>
    <submittedName>
        <fullName evidence="2">Uncharacterized protein</fullName>
    </submittedName>
</protein>
<dbReference type="EMBL" id="BDDD01003822">
    <property type="protein sequence ID" value="GAV86222.1"/>
    <property type="molecule type" value="Genomic_DNA"/>
</dbReference>